<evidence type="ECO:0000313" key="2">
    <source>
        <dbReference type="EMBL" id="KLT44333.1"/>
    </source>
</evidence>
<dbReference type="RefSeq" id="XP_018280824.1">
    <property type="nucleotide sequence ID" value="XM_018419637.1"/>
</dbReference>
<proteinExistence type="predicted"/>
<reference evidence="2 3" key="1">
    <citation type="submission" date="2015-03" db="EMBL/GenBank/DDBJ databases">
        <title>Genomics and transcriptomics of the oil-accumulating basidiomycete yeast T. oleaginosus allow insights into substrate utilization and the diverse evolutionary trajectories of mating systems in fungi.</title>
        <authorList>
            <consortium name="DOE Joint Genome Institute"/>
            <person name="Kourist R."/>
            <person name="Kracht O."/>
            <person name="Bracharz F."/>
            <person name="Lipzen A."/>
            <person name="Nolan M."/>
            <person name="Ohm R."/>
            <person name="Grigoriev I."/>
            <person name="Sun S."/>
            <person name="Heitman J."/>
            <person name="Bruck T."/>
            <person name="Nowrousian M."/>
        </authorList>
    </citation>
    <scope>NUCLEOTIDE SEQUENCE [LARGE SCALE GENOMIC DNA]</scope>
    <source>
        <strain evidence="2 3">IBC0246</strain>
    </source>
</reference>
<dbReference type="Proteomes" id="UP000053611">
    <property type="component" value="Unassembled WGS sequence"/>
</dbReference>
<accession>A0A0J0XTA9</accession>
<feature type="region of interest" description="Disordered" evidence="1">
    <location>
        <begin position="95"/>
        <end position="115"/>
    </location>
</feature>
<name>A0A0J0XTA9_9TREE</name>
<evidence type="ECO:0000313" key="3">
    <source>
        <dbReference type="Proteomes" id="UP000053611"/>
    </source>
</evidence>
<protein>
    <submittedName>
        <fullName evidence="2">Uncharacterized protein</fullName>
    </submittedName>
</protein>
<sequence length="133" mass="14246">MPASPPVRARRCAVRLYSTPAPGPASLCACVRMYRDCALLAKCHAHAPLAAGYQHTFHLAHRICSGRRVVNAGTWGRTGGPTDRCPLLRSRERLAPHPPDWAGGDENGRCSNGAEGLDGIDGQSVYSTIVDIE</sequence>
<dbReference type="GeneID" id="28980240"/>
<keyword evidence="3" id="KW-1185">Reference proteome</keyword>
<dbReference type="AlphaFoldDB" id="A0A0J0XTA9"/>
<evidence type="ECO:0000256" key="1">
    <source>
        <dbReference type="SAM" id="MobiDB-lite"/>
    </source>
</evidence>
<dbReference type="EMBL" id="KQ087187">
    <property type="protein sequence ID" value="KLT44333.1"/>
    <property type="molecule type" value="Genomic_DNA"/>
</dbReference>
<gene>
    <name evidence="2" type="ORF">CC85DRAFT_15932</name>
</gene>
<organism evidence="2 3">
    <name type="scientific">Cutaneotrichosporon oleaginosum</name>
    <dbReference type="NCBI Taxonomy" id="879819"/>
    <lineage>
        <taxon>Eukaryota</taxon>
        <taxon>Fungi</taxon>
        <taxon>Dikarya</taxon>
        <taxon>Basidiomycota</taxon>
        <taxon>Agaricomycotina</taxon>
        <taxon>Tremellomycetes</taxon>
        <taxon>Trichosporonales</taxon>
        <taxon>Trichosporonaceae</taxon>
        <taxon>Cutaneotrichosporon</taxon>
    </lineage>
</organism>